<dbReference type="OrthoDB" id="10051804at2759"/>
<dbReference type="InParanoid" id="A0A1V9Y088"/>
<keyword evidence="3" id="KW-1185">Reference proteome</keyword>
<feature type="chain" id="PRO_5012958175" evidence="1">
    <location>
        <begin position="21"/>
        <end position="226"/>
    </location>
</feature>
<reference evidence="2 3" key="1">
    <citation type="journal article" date="2017" name="Gigascience">
        <title>Draft genome of the honey bee ectoparasitic mite, Tropilaelaps mercedesae, is shaped by the parasitic life history.</title>
        <authorList>
            <person name="Dong X."/>
            <person name="Armstrong S.D."/>
            <person name="Xia D."/>
            <person name="Makepeace B.L."/>
            <person name="Darby A.C."/>
            <person name="Kadowaki T."/>
        </authorList>
    </citation>
    <scope>NUCLEOTIDE SEQUENCE [LARGE SCALE GENOMIC DNA]</scope>
    <source>
        <strain evidence="2">Wuxi-XJTLU</strain>
    </source>
</reference>
<sequence>MKLIVCSLAVVLAALTGAHAADKCHLRELDLCAATASGATKVPATEDEIDKYCAIGVEAKECVENYMNQCATPIQKELFSWVTKDPLKQGADFCKKGNALRNEYLKHGPCLAKAQPEGKKCVEDIRAGLEKLESSKFTDRVSTACCIYHRYQKCSSEIVEAKCGKEALELGSNILQRSVGVSVSLFCNGFDADSAQCQALLPPPGTKPSGNSKSIVSRLFSVYVSS</sequence>
<dbReference type="PANTHER" id="PTHR33964:SF1">
    <property type="entry name" value="RE45066P"/>
    <property type="match status" value="1"/>
</dbReference>
<dbReference type="STRING" id="418985.A0A1V9Y088"/>
<evidence type="ECO:0000313" key="3">
    <source>
        <dbReference type="Proteomes" id="UP000192247"/>
    </source>
</evidence>
<keyword evidence="1" id="KW-0732">Signal</keyword>
<dbReference type="EMBL" id="MNPL01001448">
    <property type="protein sequence ID" value="OQR79139.1"/>
    <property type="molecule type" value="Genomic_DNA"/>
</dbReference>
<proteinExistence type="predicted"/>
<gene>
    <name evidence="2" type="ORF">BIW11_00193</name>
</gene>
<dbReference type="Proteomes" id="UP000192247">
    <property type="component" value="Unassembled WGS sequence"/>
</dbReference>
<organism evidence="2 3">
    <name type="scientific">Tropilaelaps mercedesae</name>
    <dbReference type="NCBI Taxonomy" id="418985"/>
    <lineage>
        <taxon>Eukaryota</taxon>
        <taxon>Metazoa</taxon>
        <taxon>Ecdysozoa</taxon>
        <taxon>Arthropoda</taxon>
        <taxon>Chelicerata</taxon>
        <taxon>Arachnida</taxon>
        <taxon>Acari</taxon>
        <taxon>Parasitiformes</taxon>
        <taxon>Mesostigmata</taxon>
        <taxon>Gamasina</taxon>
        <taxon>Dermanyssoidea</taxon>
        <taxon>Laelapidae</taxon>
        <taxon>Tropilaelaps</taxon>
    </lineage>
</organism>
<dbReference type="AlphaFoldDB" id="A0A1V9Y088"/>
<feature type="signal peptide" evidence="1">
    <location>
        <begin position="1"/>
        <end position="20"/>
    </location>
</feature>
<evidence type="ECO:0000256" key="1">
    <source>
        <dbReference type="SAM" id="SignalP"/>
    </source>
</evidence>
<comment type="caution">
    <text evidence="2">The sequence shown here is derived from an EMBL/GenBank/DDBJ whole genome shotgun (WGS) entry which is preliminary data.</text>
</comment>
<dbReference type="PANTHER" id="PTHR33964">
    <property type="entry name" value="RE45066P-RELATED"/>
    <property type="match status" value="1"/>
</dbReference>
<accession>A0A1V9Y088</accession>
<name>A0A1V9Y088_9ACAR</name>
<protein>
    <submittedName>
        <fullName evidence="2">Uncharacterized protein</fullName>
    </submittedName>
</protein>
<evidence type="ECO:0000313" key="2">
    <source>
        <dbReference type="EMBL" id="OQR79139.1"/>
    </source>
</evidence>